<keyword evidence="3" id="KW-0732">Signal</keyword>
<evidence type="ECO:0000256" key="2">
    <source>
        <dbReference type="PIRSR" id="PIRSR637460-2"/>
    </source>
</evidence>
<evidence type="ECO:0000256" key="3">
    <source>
        <dbReference type="SAM" id="SignalP"/>
    </source>
</evidence>
<dbReference type="AlphaFoldDB" id="A0A1H9C584"/>
<evidence type="ECO:0000256" key="1">
    <source>
        <dbReference type="PIRSR" id="PIRSR637460-1"/>
    </source>
</evidence>
<dbReference type="InterPro" id="IPR037460">
    <property type="entry name" value="SEST-like"/>
</dbReference>
<dbReference type="STRING" id="65499.SAMN04488000_101807"/>
<dbReference type="EMBL" id="FOFV01000001">
    <property type="protein sequence ID" value="SEP96137.1"/>
    <property type="molecule type" value="Genomic_DNA"/>
</dbReference>
<proteinExistence type="predicted"/>
<keyword evidence="2" id="KW-1015">Disulfide bond</keyword>
<name>A0A1H9C584_9PSEU</name>
<dbReference type="SUPFAM" id="SSF52266">
    <property type="entry name" value="SGNH hydrolase"/>
    <property type="match status" value="1"/>
</dbReference>
<feature type="domain" description="SGNH hydrolase-type esterase" evidence="4">
    <location>
        <begin position="29"/>
        <end position="263"/>
    </location>
</feature>
<organism evidence="5 6">
    <name type="scientific">Lentzea albida</name>
    <dbReference type="NCBI Taxonomy" id="65499"/>
    <lineage>
        <taxon>Bacteria</taxon>
        <taxon>Bacillati</taxon>
        <taxon>Actinomycetota</taxon>
        <taxon>Actinomycetes</taxon>
        <taxon>Pseudonocardiales</taxon>
        <taxon>Pseudonocardiaceae</taxon>
        <taxon>Lentzea</taxon>
    </lineage>
</organism>
<feature type="disulfide bond" evidence="2">
    <location>
        <begin position="185"/>
        <end position="234"/>
    </location>
</feature>
<accession>A0A1H9C584</accession>
<feature type="disulfide bond" evidence="2">
    <location>
        <begin position="121"/>
        <end position="133"/>
    </location>
</feature>
<feature type="active site" evidence="1">
    <location>
        <position position="255"/>
    </location>
</feature>
<sequence length="280" mass="28910">MRIVAGLAVVAMLVAGTSTAQADTLDYVALGDSAAAGPLIPNPDPALWCLRSDRNYPQVAAELLGARLTDVTCSGAKTDDFAGRQFGFVAPQYDALKPTTDLVSITIGGNDVGLVQTALGCINLLPEPVGLSCEARLTAGGDQVAAAIRGWAPEFGAALDEVKRRAPHAKVLVTGYGTYIRPGGCYPVQPIWGRDADFLQRSVDLLSATARAEAEKRGATYVDLAAVSVGHDTCAKPADRYLEGLVPTTVAAPLHPNAAGMAAFGATVANAVRPAQPSKA</sequence>
<gene>
    <name evidence="5" type="ORF">SAMN04488000_101807</name>
</gene>
<dbReference type="Gene3D" id="3.40.50.1110">
    <property type="entry name" value="SGNH hydrolase"/>
    <property type="match status" value="1"/>
</dbReference>
<feature type="signal peptide" evidence="3">
    <location>
        <begin position="1"/>
        <end position="22"/>
    </location>
</feature>
<protein>
    <submittedName>
        <fullName evidence="5">GDSL-like Lipase/Acylhydrolase family protein</fullName>
    </submittedName>
</protein>
<dbReference type="GO" id="GO:0004806">
    <property type="term" value="F:triacylglycerol lipase activity"/>
    <property type="evidence" value="ECO:0007669"/>
    <property type="project" value="TreeGrafter"/>
</dbReference>
<dbReference type="PANTHER" id="PTHR37981:SF1">
    <property type="entry name" value="SGNH HYDROLASE-TYPE ESTERASE DOMAIN-CONTAINING PROTEIN"/>
    <property type="match status" value="1"/>
</dbReference>
<evidence type="ECO:0000313" key="6">
    <source>
        <dbReference type="Proteomes" id="UP000199503"/>
    </source>
</evidence>
<feature type="disulfide bond" evidence="2">
    <location>
        <begin position="49"/>
        <end position="73"/>
    </location>
</feature>
<dbReference type="InterPro" id="IPR036514">
    <property type="entry name" value="SGNH_hydro_sf"/>
</dbReference>
<dbReference type="Proteomes" id="UP000199503">
    <property type="component" value="Unassembled WGS sequence"/>
</dbReference>
<evidence type="ECO:0000313" key="5">
    <source>
        <dbReference type="EMBL" id="SEP96137.1"/>
    </source>
</evidence>
<reference evidence="6" key="1">
    <citation type="submission" date="2016-10" db="EMBL/GenBank/DDBJ databases">
        <authorList>
            <person name="Varghese N."/>
            <person name="Submissions S."/>
        </authorList>
    </citation>
    <scope>NUCLEOTIDE SEQUENCE [LARGE SCALE GENOMIC DNA]</scope>
    <source>
        <strain evidence="6">DSM 44437</strain>
    </source>
</reference>
<feature type="active site" description="Nucleophile" evidence="1">
    <location>
        <position position="33"/>
    </location>
</feature>
<dbReference type="Pfam" id="PF13472">
    <property type="entry name" value="Lipase_GDSL_2"/>
    <property type="match status" value="1"/>
</dbReference>
<dbReference type="PANTHER" id="PTHR37981">
    <property type="entry name" value="LIPASE 2"/>
    <property type="match status" value="1"/>
</dbReference>
<dbReference type="GO" id="GO:0019433">
    <property type="term" value="P:triglyceride catabolic process"/>
    <property type="evidence" value="ECO:0007669"/>
    <property type="project" value="TreeGrafter"/>
</dbReference>
<feature type="chain" id="PRO_5011715115" evidence="3">
    <location>
        <begin position="23"/>
        <end position="280"/>
    </location>
</feature>
<dbReference type="CDD" id="cd01823">
    <property type="entry name" value="SEST_like"/>
    <property type="match status" value="1"/>
</dbReference>
<evidence type="ECO:0000259" key="4">
    <source>
        <dbReference type="Pfam" id="PF13472"/>
    </source>
</evidence>
<dbReference type="RefSeq" id="WP_177229553.1">
    <property type="nucleotide sequence ID" value="NZ_FOFV01000001.1"/>
</dbReference>
<keyword evidence="6" id="KW-1185">Reference proteome</keyword>
<dbReference type="InterPro" id="IPR013830">
    <property type="entry name" value="SGNH_hydro"/>
</dbReference>
<keyword evidence="5" id="KW-0378">Hydrolase</keyword>